<accession>A0A8H7Q3U1</accession>
<dbReference type="PANTHER" id="PTHR45936">
    <property type="entry name" value="TRNA-DIHYDROURIDINE(20) SYNTHASE [NAD(P)+]-LIKE"/>
    <property type="match status" value="1"/>
</dbReference>
<feature type="compositionally biased region" description="Basic and acidic residues" evidence="9">
    <location>
        <begin position="340"/>
        <end position="352"/>
    </location>
</feature>
<feature type="non-terminal residue" evidence="11">
    <location>
        <position position="1"/>
    </location>
</feature>
<dbReference type="InterPro" id="IPR013785">
    <property type="entry name" value="Aldolase_TIM"/>
</dbReference>
<sequence>VRVGTLPMRLMALEYGADLVWTEETVDKKIIGCERKVNPATGTIEYSKNGRQVFVTHPDEKGKVIFQIGTADPDLALQAALTVKDDVAGIDVNCGCPKKFSVQGGMGAALLSNQPQLKKILDNLVANSGLPVTCKIRILQTPEKTRELVQMVESTGIKALTVHCRTKDMRSSQRAQWDALKDIVETVKSIPVIANGDVFEYKDVQRLKDHTNVSSVMVARGAQWNPSVFRKEGKLSFQEVATAYLKKCIQLDNIRQNTKYVLLTFDKEDSNHTKSAFYLKMMQAKSIPTYCELFKIENFYKEELAAQQERIRAAAQENGEVTIASKRKLEEDSDDSNIESDIKIQRTDDKPVEQVTKTAIEA</sequence>
<dbReference type="Proteomes" id="UP000654370">
    <property type="component" value="Unassembled WGS sequence"/>
</dbReference>
<evidence type="ECO:0000313" key="11">
    <source>
        <dbReference type="EMBL" id="KAG2184798.1"/>
    </source>
</evidence>
<dbReference type="GO" id="GO:0050660">
    <property type="term" value="F:flavin adenine dinucleotide binding"/>
    <property type="evidence" value="ECO:0007669"/>
    <property type="project" value="InterPro"/>
</dbReference>
<gene>
    <name evidence="11" type="ORF">INT43_000711</name>
</gene>
<dbReference type="EMBL" id="JAEPQZ010000002">
    <property type="protein sequence ID" value="KAG2184798.1"/>
    <property type="molecule type" value="Genomic_DNA"/>
</dbReference>
<dbReference type="SUPFAM" id="SSF51395">
    <property type="entry name" value="FMN-linked oxidoreductases"/>
    <property type="match status" value="1"/>
</dbReference>
<dbReference type="InterPro" id="IPR018517">
    <property type="entry name" value="tRNA_hU_synthase_CS"/>
</dbReference>
<dbReference type="GO" id="GO:0006397">
    <property type="term" value="P:mRNA processing"/>
    <property type="evidence" value="ECO:0007669"/>
    <property type="project" value="UniProtKB-KW"/>
</dbReference>
<keyword evidence="2" id="KW-0285">Flavoprotein</keyword>
<evidence type="ECO:0000256" key="3">
    <source>
        <dbReference type="ARBA" id="ARBA00022643"/>
    </source>
</evidence>
<evidence type="ECO:0000256" key="2">
    <source>
        <dbReference type="ARBA" id="ARBA00022630"/>
    </source>
</evidence>
<evidence type="ECO:0000259" key="10">
    <source>
        <dbReference type="Pfam" id="PF01207"/>
    </source>
</evidence>
<dbReference type="CDD" id="cd02801">
    <property type="entry name" value="DUS_like_FMN"/>
    <property type="match status" value="1"/>
</dbReference>
<comment type="catalytic activity">
    <reaction evidence="7">
        <text>a 5,6-dihydrouridine in mRNA + NAD(+) = a uridine in mRNA + NADH + H(+)</text>
        <dbReference type="Rhea" id="RHEA:69851"/>
        <dbReference type="Rhea" id="RHEA-COMP:14658"/>
        <dbReference type="Rhea" id="RHEA-COMP:17789"/>
        <dbReference type="ChEBI" id="CHEBI:15378"/>
        <dbReference type="ChEBI" id="CHEBI:57540"/>
        <dbReference type="ChEBI" id="CHEBI:57945"/>
        <dbReference type="ChEBI" id="CHEBI:65315"/>
        <dbReference type="ChEBI" id="CHEBI:74443"/>
    </reaction>
    <physiologicalReaction direction="right-to-left" evidence="7">
        <dbReference type="Rhea" id="RHEA:69853"/>
    </physiologicalReaction>
</comment>
<comment type="cofactor">
    <cofactor evidence="1">
        <name>FMN</name>
        <dbReference type="ChEBI" id="CHEBI:58210"/>
    </cofactor>
</comment>
<reference evidence="11" key="1">
    <citation type="submission" date="2020-12" db="EMBL/GenBank/DDBJ databases">
        <title>Metabolic potential, ecology and presence of endohyphal bacteria is reflected in genomic diversity of Mucoromycotina.</title>
        <authorList>
            <person name="Muszewska A."/>
            <person name="Okrasinska A."/>
            <person name="Steczkiewicz K."/>
            <person name="Drgas O."/>
            <person name="Orlowska M."/>
            <person name="Perlinska-Lenart U."/>
            <person name="Aleksandrzak-Piekarczyk T."/>
            <person name="Szatraj K."/>
            <person name="Zielenkiewicz U."/>
            <person name="Pilsyk S."/>
            <person name="Malc E."/>
            <person name="Mieczkowski P."/>
            <person name="Kruszewska J.S."/>
            <person name="Biernat P."/>
            <person name="Pawlowska J."/>
        </authorList>
    </citation>
    <scope>NUCLEOTIDE SEQUENCE</scope>
    <source>
        <strain evidence="11">WA0000067209</strain>
    </source>
</reference>
<evidence type="ECO:0000256" key="4">
    <source>
        <dbReference type="ARBA" id="ARBA00022664"/>
    </source>
</evidence>
<evidence type="ECO:0000256" key="7">
    <source>
        <dbReference type="ARBA" id="ARBA00048342"/>
    </source>
</evidence>
<keyword evidence="12" id="KW-1185">Reference proteome</keyword>
<dbReference type="Gene3D" id="3.20.20.70">
    <property type="entry name" value="Aldolase class I"/>
    <property type="match status" value="1"/>
</dbReference>
<dbReference type="OrthoDB" id="10262250at2759"/>
<dbReference type="AlphaFoldDB" id="A0A8H7Q3U1"/>
<dbReference type="InterPro" id="IPR052582">
    <property type="entry name" value="tRNA-DUS-like"/>
</dbReference>
<feature type="region of interest" description="Disordered" evidence="9">
    <location>
        <begin position="322"/>
        <end position="362"/>
    </location>
</feature>
<evidence type="ECO:0000256" key="8">
    <source>
        <dbReference type="ARBA" id="ARBA00049447"/>
    </source>
</evidence>
<evidence type="ECO:0000256" key="5">
    <source>
        <dbReference type="ARBA" id="ARBA00022694"/>
    </source>
</evidence>
<keyword evidence="5" id="KW-0819">tRNA processing</keyword>
<dbReference type="GO" id="GO:0005737">
    <property type="term" value="C:cytoplasm"/>
    <property type="evidence" value="ECO:0007669"/>
    <property type="project" value="TreeGrafter"/>
</dbReference>
<name>A0A8H7Q3U1_MORIS</name>
<dbReference type="InterPro" id="IPR035587">
    <property type="entry name" value="DUS-like_FMN-bd"/>
</dbReference>
<dbReference type="PANTHER" id="PTHR45936:SF1">
    <property type="entry name" value="TRNA-DIHYDROURIDINE(20) SYNTHASE [NAD(P)+]-LIKE"/>
    <property type="match status" value="1"/>
</dbReference>
<evidence type="ECO:0000256" key="9">
    <source>
        <dbReference type="SAM" id="MobiDB-lite"/>
    </source>
</evidence>
<comment type="catalytic activity">
    <reaction evidence="8">
        <text>a 5,6-dihydrouridine in mRNA + NADP(+) = a uridine in mRNA + NADPH + H(+)</text>
        <dbReference type="Rhea" id="RHEA:69855"/>
        <dbReference type="Rhea" id="RHEA-COMP:14658"/>
        <dbReference type="Rhea" id="RHEA-COMP:17789"/>
        <dbReference type="ChEBI" id="CHEBI:15378"/>
        <dbReference type="ChEBI" id="CHEBI:57783"/>
        <dbReference type="ChEBI" id="CHEBI:58349"/>
        <dbReference type="ChEBI" id="CHEBI:65315"/>
        <dbReference type="ChEBI" id="CHEBI:74443"/>
    </reaction>
    <physiologicalReaction direction="right-to-left" evidence="8">
        <dbReference type="Rhea" id="RHEA:69857"/>
    </physiologicalReaction>
</comment>
<organism evidence="11 12">
    <name type="scientific">Mortierella isabellina</name>
    <name type="common">Filamentous fungus</name>
    <name type="synonym">Umbelopsis isabellina</name>
    <dbReference type="NCBI Taxonomy" id="91625"/>
    <lineage>
        <taxon>Eukaryota</taxon>
        <taxon>Fungi</taxon>
        <taxon>Fungi incertae sedis</taxon>
        <taxon>Mucoromycota</taxon>
        <taxon>Mucoromycotina</taxon>
        <taxon>Umbelopsidomycetes</taxon>
        <taxon>Umbelopsidales</taxon>
        <taxon>Umbelopsidaceae</taxon>
        <taxon>Umbelopsis</taxon>
    </lineage>
</organism>
<evidence type="ECO:0000256" key="6">
    <source>
        <dbReference type="ARBA" id="ARBA00023002"/>
    </source>
</evidence>
<dbReference type="PROSITE" id="PS01136">
    <property type="entry name" value="UPF0034"/>
    <property type="match status" value="1"/>
</dbReference>
<keyword evidence="4" id="KW-0507">mRNA processing</keyword>
<evidence type="ECO:0000256" key="1">
    <source>
        <dbReference type="ARBA" id="ARBA00001917"/>
    </source>
</evidence>
<proteinExistence type="predicted"/>
<dbReference type="GO" id="GO:0017150">
    <property type="term" value="F:tRNA dihydrouridine synthase activity"/>
    <property type="evidence" value="ECO:0007669"/>
    <property type="project" value="InterPro"/>
</dbReference>
<protein>
    <recommendedName>
        <fullName evidence="10">DUS-like FMN-binding domain-containing protein</fullName>
    </recommendedName>
</protein>
<dbReference type="Pfam" id="PF01207">
    <property type="entry name" value="Dus"/>
    <property type="match status" value="1"/>
</dbReference>
<feature type="domain" description="DUS-like FMN-binding" evidence="10">
    <location>
        <begin position="42"/>
        <end position="313"/>
    </location>
</feature>
<keyword evidence="3" id="KW-0288">FMN</keyword>
<keyword evidence="6" id="KW-0560">Oxidoreductase</keyword>
<comment type="caution">
    <text evidence="11">The sequence shown here is derived from an EMBL/GenBank/DDBJ whole genome shotgun (WGS) entry which is preliminary data.</text>
</comment>
<evidence type="ECO:0000313" key="12">
    <source>
        <dbReference type="Proteomes" id="UP000654370"/>
    </source>
</evidence>